<reference evidence="3" key="1">
    <citation type="submission" date="2022-10" db="EMBL/GenBank/DDBJ databases">
        <title>Genome assembly of Pristionchus species.</title>
        <authorList>
            <person name="Yoshida K."/>
            <person name="Sommer R.J."/>
        </authorList>
    </citation>
    <scope>NUCLEOTIDE SEQUENCE [LARGE SCALE GENOMIC DNA]</scope>
    <source>
        <strain evidence="3">RS5460</strain>
    </source>
</reference>
<dbReference type="Pfam" id="PF01681">
    <property type="entry name" value="C6"/>
    <property type="match status" value="1"/>
</dbReference>
<dbReference type="EMBL" id="BTRK01000005">
    <property type="protein sequence ID" value="GMR51226.1"/>
    <property type="molecule type" value="Genomic_DNA"/>
</dbReference>
<feature type="domain" description="C6" evidence="1">
    <location>
        <begin position="29"/>
        <end position="89"/>
    </location>
</feature>
<evidence type="ECO:0000313" key="2">
    <source>
        <dbReference type="EMBL" id="GMR51226.1"/>
    </source>
</evidence>
<proteinExistence type="predicted"/>
<accession>A0AAN5I597</accession>
<evidence type="ECO:0000313" key="3">
    <source>
        <dbReference type="Proteomes" id="UP001328107"/>
    </source>
</evidence>
<comment type="caution">
    <text evidence="2">The sequence shown here is derived from an EMBL/GenBank/DDBJ whole genome shotgun (WGS) entry which is preliminary data.</text>
</comment>
<dbReference type="Proteomes" id="UP001328107">
    <property type="component" value="Unassembled WGS sequence"/>
</dbReference>
<gene>
    <name evidence="2" type="ORF">PMAYCL1PPCAC_21421</name>
</gene>
<dbReference type="PANTHER" id="PTHR21629:SF5">
    <property type="entry name" value="C6 DOMAIN-CONTAINING PROTEIN"/>
    <property type="match status" value="1"/>
</dbReference>
<protein>
    <recommendedName>
        <fullName evidence="1">C6 domain-containing protein</fullName>
    </recommendedName>
</protein>
<feature type="non-terminal residue" evidence="2">
    <location>
        <position position="1"/>
    </location>
</feature>
<organism evidence="2 3">
    <name type="scientific">Pristionchus mayeri</name>
    <dbReference type="NCBI Taxonomy" id="1317129"/>
    <lineage>
        <taxon>Eukaryota</taxon>
        <taxon>Metazoa</taxon>
        <taxon>Ecdysozoa</taxon>
        <taxon>Nematoda</taxon>
        <taxon>Chromadorea</taxon>
        <taxon>Rhabditida</taxon>
        <taxon>Rhabditina</taxon>
        <taxon>Diplogasteromorpha</taxon>
        <taxon>Diplogasteroidea</taxon>
        <taxon>Neodiplogasteridae</taxon>
        <taxon>Pristionchus</taxon>
    </lineage>
</organism>
<keyword evidence="3" id="KW-1185">Reference proteome</keyword>
<sequence>TTSPMPVCQTCDPNLIVKSQTEEWAKPMDGDVTEVKHGCANRTFTCRGTAAMINVFGPNHESLGSIDDGGTGTVTFPVTCNVNDNAWVNS</sequence>
<evidence type="ECO:0000259" key="1">
    <source>
        <dbReference type="Pfam" id="PF01681"/>
    </source>
</evidence>
<dbReference type="InterPro" id="IPR002601">
    <property type="entry name" value="C6_domain"/>
</dbReference>
<dbReference type="PANTHER" id="PTHR21629">
    <property type="entry name" value="C6 DOMAIN-CONTAINING PROTEIN"/>
    <property type="match status" value="1"/>
</dbReference>
<dbReference type="AlphaFoldDB" id="A0AAN5I597"/>
<name>A0AAN5I597_9BILA</name>
<feature type="non-terminal residue" evidence="2">
    <location>
        <position position="90"/>
    </location>
</feature>